<accession>N2A0T8</accession>
<organism evidence="4 5">
    <name type="scientific">Eubacterium plexicaudatum ASF492</name>
    <dbReference type="NCBI Taxonomy" id="1235802"/>
    <lineage>
        <taxon>Bacteria</taxon>
        <taxon>Bacillati</taxon>
        <taxon>Bacillota</taxon>
        <taxon>Clostridia</taxon>
        <taxon>Eubacteriales</taxon>
        <taxon>Eubacteriaceae</taxon>
        <taxon>Eubacterium</taxon>
    </lineage>
</organism>
<dbReference type="EMBL" id="AQFT01000160">
    <property type="protein sequence ID" value="EMZ19635.1"/>
    <property type="molecule type" value="Genomic_DNA"/>
</dbReference>
<dbReference type="PATRIC" id="fig|1235802.3.peg.5757"/>
<dbReference type="eggNOG" id="COG1207">
    <property type="taxonomic scope" value="Bacteria"/>
</dbReference>
<dbReference type="GO" id="GO:0016746">
    <property type="term" value="F:acyltransferase activity"/>
    <property type="evidence" value="ECO:0007669"/>
    <property type="project" value="UniProtKB-KW"/>
</dbReference>
<protein>
    <recommendedName>
        <fullName evidence="3">Mannose-1-phosphate guanyltransferase C-terminal domain-containing protein</fullName>
    </recommendedName>
</protein>
<evidence type="ECO:0000256" key="1">
    <source>
        <dbReference type="ARBA" id="ARBA00022679"/>
    </source>
</evidence>
<dbReference type="PANTHER" id="PTHR43584:SF8">
    <property type="entry name" value="N-ACETYLMURAMATE ALPHA-1-PHOSPHATE URIDYLYLTRANSFERASE"/>
    <property type="match status" value="1"/>
</dbReference>
<dbReference type="SUPFAM" id="SSF51161">
    <property type="entry name" value="Trimeric LpxA-like enzymes"/>
    <property type="match status" value="1"/>
</dbReference>
<evidence type="ECO:0000313" key="5">
    <source>
        <dbReference type="Proteomes" id="UP000012589"/>
    </source>
</evidence>
<keyword evidence="1" id="KW-0808">Transferase</keyword>
<dbReference type="GO" id="GO:0016779">
    <property type="term" value="F:nucleotidyltransferase activity"/>
    <property type="evidence" value="ECO:0007669"/>
    <property type="project" value="UniProtKB-ARBA"/>
</dbReference>
<dbReference type="InterPro" id="IPR056729">
    <property type="entry name" value="GMPPB_C"/>
</dbReference>
<dbReference type="HOGENOM" id="CLU_086901_0_0_9"/>
<proteinExistence type="predicted"/>
<sequence>MFKISDIIEINGSDLYTVFADYDSKPWELIKNLDIILSELNISGTNYRENYEHCIDEDNTNIFIGEGTTLESGANIKNNVIIGKNCRIKGGAAIGPNVFIMDGCTIGHCSEVENSIFMSNSNAAHLNFVGHSIIGSNVNLAAGVICSNFKQLPFGADINIQVNGRKINTKMSLLGSFIGDYTKIGCNSVLNPGTIISKRVIVYPGNILRGYIDTSVIIKGADKHSVRIEESTV</sequence>
<keyword evidence="5" id="KW-1185">Reference proteome</keyword>
<evidence type="ECO:0000313" key="4">
    <source>
        <dbReference type="EMBL" id="EMZ19635.1"/>
    </source>
</evidence>
<gene>
    <name evidence="4" type="ORF">C823_05460</name>
</gene>
<dbReference type="PANTHER" id="PTHR43584">
    <property type="entry name" value="NUCLEOTIDYL TRANSFERASE"/>
    <property type="match status" value="1"/>
</dbReference>
<keyword evidence="2" id="KW-0012">Acyltransferase</keyword>
<comment type="caution">
    <text evidence="4">The sequence shown here is derived from an EMBL/GenBank/DDBJ whole genome shotgun (WGS) entry which is preliminary data.</text>
</comment>
<dbReference type="Gene3D" id="2.160.10.10">
    <property type="entry name" value="Hexapeptide repeat proteins"/>
    <property type="match status" value="1"/>
</dbReference>
<dbReference type="AlphaFoldDB" id="N2A0T8"/>
<feature type="domain" description="Mannose-1-phosphate guanyltransferase C-terminal" evidence="3">
    <location>
        <begin position="88"/>
        <end position="151"/>
    </location>
</feature>
<dbReference type="Proteomes" id="UP000012589">
    <property type="component" value="Unassembled WGS sequence"/>
</dbReference>
<reference evidence="4 5" key="1">
    <citation type="journal article" date="2014" name="Genome Announc.">
        <title>Draft genome sequences of the altered schaedler flora, a defined bacterial community from gnotobiotic mice.</title>
        <authorList>
            <person name="Wannemuehler M.J."/>
            <person name="Overstreet A.M."/>
            <person name="Ward D.V."/>
            <person name="Phillips G.J."/>
        </authorList>
    </citation>
    <scope>NUCLEOTIDE SEQUENCE [LARGE SCALE GENOMIC DNA]</scope>
    <source>
        <strain evidence="4 5">ASF492</strain>
    </source>
</reference>
<dbReference type="OrthoDB" id="9779868at2"/>
<dbReference type="STRING" id="1235802.C823_05460"/>
<evidence type="ECO:0000256" key="2">
    <source>
        <dbReference type="ARBA" id="ARBA00023315"/>
    </source>
</evidence>
<dbReference type="InterPro" id="IPR050065">
    <property type="entry name" value="GlmU-like"/>
</dbReference>
<evidence type="ECO:0000259" key="3">
    <source>
        <dbReference type="Pfam" id="PF25087"/>
    </source>
</evidence>
<name>N2A0T8_9FIRM</name>
<dbReference type="Pfam" id="PF25087">
    <property type="entry name" value="GMPPB_C"/>
    <property type="match status" value="1"/>
</dbReference>
<dbReference type="InterPro" id="IPR011004">
    <property type="entry name" value="Trimer_LpxA-like_sf"/>
</dbReference>